<dbReference type="Gene3D" id="2.20.28.10">
    <property type="match status" value="1"/>
</dbReference>
<evidence type="ECO:0000313" key="1">
    <source>
        <dbReference type="EMBL" id="AGA91438.1"/>
    </source>
</evidence>
<keyword evidence="2" id="KW-1185">Reference proteome</keyword>
<dbReference type="AlphaFoldDB" id="L0GXD9"/>
<proteinExistence type="predicted"/>
<dbReference type="Proteomes" id="UP000010816">
    <property type="component" value="Chromosome"/>
</dbReference>
<accession>L0GXD9</accession>
<dbReference type="EMBL" id="CP003051">
    <property type="protein sequence ID" value="AGA91438.1"/>
    <property type="molecule type" value="Genomic_DNA"/>
</dbReference>
<sequence length="61" mass="6891">MSDKLSLPEKRWWKCSECQHVVHEKSSPTECPACHKRCTFADVTCYIPDCGGPSNPDPKLI</sequence>
<gene>
    <name evidence="1" type="ORF">Thimo_2728</name>
</gene>
<evidence type="ECO:0000313" key="2">
    <source>
        <dbReference type="Proteomes" id="UP000010816"/>
    </source>
</evidence>
<name>L0GXD9_9GAMM</name>
<dbReference type="KEGG" id="tmb:Thimo_2728"/>
<reference evidence="1 2" key="1">
    <citation type="submission" date="2011-09" db="EMBL/GenBank/DDBJ databases">
        <title>Complete sequence of chromosome of Thioflavicoccus mobilis 8321.</title>
        <authorList>
            <consortium name="US DOE Joint Genome Institute"/>
            <person name="Lucas S."/>
            <person name="Han J."/>
            <person name="Lapidus A."/>
            <person name="Cheng J.-F."/>
            <person name="Goodwin L."/>
            <person name="Pitluck S."/>
            <person name="Peters L."/>
            <person name="Ovchinnikova G."/>
            <person name="Lu M."/>
            <person name="Detter J.C."/>
            <person name="Han C."/>
            <person name="Tapia R."/>
            <person name="Land M."/>
            <person name="Hauser L."/>
            <person name="Kyrpides N."/>
            <person name="Ivanova N."/>
            <person name="Pagani I."/>
            <person name="Vogl K."/>
            <person name="Liu Z."/>
            <person name="Imhoff J."/>
            <person name="Thiel V."/>
            <person name="Frigaard N.-U."/>
            <person name="Bryant D."/>
            <person name="Woyke T."/>
        </authorList>
    </citation>
    <scope>NUCLEOTIDE SEQUENCE [LARGE SCALE GENOMIC DNA]</scope>
    <source>
        <strain evidence="1 2">8321</strain>
    </source>
</reference>
<dbReference type="HOGENOM" id="CLU_202417_0_0_6"/>
<organism evidence="1 2">
    <name type="scientific">Thioflavicoccus mobilis 8321</name>
    <dbReference type="NCBI Taxonomy" id="765912"/>
    <lineage>
        <taxon>Bacteria</taxon>
        <taxon>Pseudomonadati</taxon>
        <taxon>Pseudomonadota</taxon>
        <taxon>Gammaproteobacteria</taxon>
        <taxon>Chromatiales</taxon>
        <taxon>Chromatiaceae</taxon>
        <taxon>Thioflavicoccus</taxon>
    </lineage>
</organism>
<protein>
    <submittedName>
        <fullName evidence="1">Uncharacterized protein</fullName>
    </submittedName>
</protein>